<dbReference type="GO" id="GO:0031012">
    <property type="term" value="C:extracellular matrix"/>
    <property type="evidence" value="ECO:0000318"/>
    <property type="project" value="GO_Central"/>
</dbReference>
<dbReference type="SUPFAM" id="SSF51294">
    <property type="entry name" value="Hedgehog/intein (Hint) domain"/>
    <property type="match status" value="1"/>
</dbReference>
<accession>A0A2A6BZL6</accession>
<dbReference type="InterPro" id="IPR001767">
    <property type="entry name" value="Hedgehog_Hint"/>
</dbReference>
<proteinExistence type="predicted"/>
<dbReference type="PANTHER" id="PTHR46706">
    <property type="entry name" value="PROTEIN QUA-1-RELATED"/>
    <property type="match status" value="1"/>
</dbReference>
<dbReference type="GO" id="GO:0016540">
    <property type="term" value="P:protein autoprocessing"/>
    <property type="evidence" value="ECO:0007669"/>
    <property type="project" value="InterPro"/>
</dbReference>
<accession>A0A8R1YAW2</accession>
<dbReference type="Pfam" id="PF01079">
    <property type="entry name" value="Hint"/>
    <property type="match status" value="1"/>
</dbReference>
<protein>
    <submittedName>
        <fullName evidence="2">Uncharacterized protein</fullName>
    </submittedName>
</protein>
<organism evidence="2 3">
    <name type="scientific">Pristionchus pacificus</name>
    <name type="common">Parasitic nematode worm</name>
    <dbReference type="NCBI Taxonomy" id="54126"/>
    <lineage>
        <taxon>Eukaryota</taxon>
        <taxon>Metazoa</taxon>
        <taxon>Ecdysozoa</taxon>
        <taxon>Nematoda</taxon>
        <taxon>Chromadorea</taxon>
        <taxon>Rhabditida</taxon>
        <taxon>Rhabditina</taxon>
        <taxon>Diplogasteromorpha</taxon>
        <taxon>Diplogasteroidea</taxon>
        <taxon>Neodiplogasteridae</taxon>
        <taxon>Pristionchus</taxon>
    </lineage>
</organism>
<name>A0A2A6BZL6_PRIPA</name>
<sequence>MLLPRILSTLLLLITQGTLQVNTDNRPCIFSNVSSTRRSCNKFNHTDGPALVSKRRVRRQTGRSGLRGCGNEEIKSIMDRVMPPLLNGGRMKIGDIAKRLQTAVQQGTGKSYEIFMGKGEMHFASHQTEVGASCKQRVGEFFTTVYETPIQYNIFNLEQEQFLANIDFGEPLGGSGYPGQEPFPQLVRTPVDAGPNALGEAGGAAGTEQAGRANAEPAGGPNAEGCDNPRLSGVMNRVLPSLLNATQRMRIKDIARTLQLAVQNETGKSFEIFMGRSEMTFSSHQDSPSTSCKMRIGGYYTTMYETPVQYDISDADEEQFMANVDFGQGFGMCELIIIIMTRVAPPLVNAQRMRMGDIARTLQLAVQNETGKSFEVFMGRSEMSFSSYQIAPLTSCRMWIGEYYTTMYETPVQHDISNAFEERFMANIDFGQALGGSGYPGQIPFPQYSALQGPMYQPPPPVFAQMQCFSGDLMVETAEGPKRMDELKIGDEVLSIDENMISFSPIIMFLHRDEELMAEFNVITTETGKSLKLTNEHLIFVSDCDNMIPLRLVKAKAVTADDCVISSQTSTYLPKHLNVDRVINVSKVYERGIFSPLTSTGDIIVNDILTSCHSNLGVRTLQQSVLRMYLSIYRSLSFFLLEEESFPVGLAFLTSTLDIFLPGKITLG</sequence>
<dbReference type="Gene3D" id="2.170.16.10">
    <property type="entry name" value="Hedgehog/Intein (Hint) domain"/>
    <property type="match status" value="1"/>
</dbReference>
<dbReference type="InterPro" id="IPR003586">
    <property type="entry name" value="Hint_dom_C"/>
</dbReference>
<dbReference type="InterPro" id="IPR052140">
    <property type="entry name" value="Dev_Signal_Hedgehog-like"/>
</dbReference>
<reference evidence="2" key="2">
    <citation type="submission" date="2022-06" db="UniProtKB">
        <authorList>
            <consortium name="EnsemblMetazoa"/>
        </authorList>
    </citation>
    <scope>IDENTIFICATION</scope>
    <source>
        <strain evidence="2">PS312</strain>
    </source>
</reference>
<dbReference type="EnsemblMetazoa" id="PPA13005.1">
    <property type="protein sequence ID" value="PPA13005.1"/>
    <property type="gene ID" value="WBGene00102559"/>
</dbReference>
<dbReference type="InterPro" id="IPR006141">
    <property type="entry name" value="Intein_N"/>
</dbReference>
<dbReference type="Proteomes" id="UP000005239">
    <property type="component" value="Unassembled WGS sequence"/>
</dbReference>
<dbReference type="PANTHER" id="PTHR46706:SF12">
    <property type="entry name" value="PROTEIN QUA-1-RELATED"/>
    <property type="match status" value="1"/>
</dbReference>
<gene>
    <name evidence="2" type="primary">WBGene00102559</name>
</gene>
<dbReference type="PROSITE" id="PS50817">
    <property type="entry name" value="INTEIN_N_TER"/>
    <property type="match status" value="1"/>
</dbReference>
<keyword evidence="3" id="KW-1185">Reference proteome</keyword>
<dbReference type="InterPro" id="IPR036844">
    <property type="entry name" value="Hint_dom_sf"/>
</dbReference>
<evidence type="ECO:0000256" key="1">
    <source>
        <dbReference type="ARBA" id="ARBA00022473"/>
    </source>
</evidence>
<dbReference type="OrthoDB" id="5212at2759"/>
<dbReference type="SMART" id="SM00305">
    <property type="entry name" value="HintC"/>
    <property type="match status" value="1"/>
</dbReference>
<evidence type="ECO:0000313" key="2">
    <source>
        <dbReference type="EnsemblMetazoa" id="PPA13005.1"/>
    </source>
</evidence>
<dbReference type="SMART" id="SM00306">
    <property type="entry name" value="HintN"/>
    <property type="match status" value="1"/>
</dbReference>
<reference evidence="3" key="1">
    <citation type="journal article" date="2008" name="Nat. Genet.">
        <title>The Pristionchus pacificus genome provides a unique perspective on nematode lifestyle and parasitism.</title>
        <authorList>
            <person name="Dieterich C."/>
            <person name="Clifton S.W."/>
            <person name="Schuster L.N."/>
            <person name="Chinwalla A."/>
            <person name="Delehaunty K."/>
            <person name="Dinkelacker I."/>
            <person name="Fulton L."/>
            <person name="Fulton R."/>
            <person name="Godfrey J."/>
            <person name="Minx P."/>
            <person name="Mitreva M."/>
            <person name="Roeseler W."/>
            <person name="Tian H."/>
            <person name="Witte H."/>
            <person name="Yang S.P."/>
            <person name="Wilson R.K."/>
            <person name="Sommer R.J."/>
        </authorList>
    </citation>
    <scope>NUCLEOTIDE SEQUENCE [LARGE SCALE GENOMIC DNA]</scope>
    <source>
        <strain evidence="3">PS312</strain>
    </source>
</reference>
<dbReference type="GO" id="GO:0016539">
    <property type="term" value="P:intein-mediated protein splicing"/>
    <property type="evidence" value="ECO:0007669"/>
    <property type="project" value="InterPro"/>
</dbReference>
<keyword evidence="1" id="KW-0217">Developmental protein</keyword>
<dbReference type="CDD" id="cd00081">
    <property type="entry name" value="Hint"/>
    <property type="match status" value="1"/>
</dbReference>
<evidence type="ECO:0000313" key="3">
    <source>
        <dbReference type="Proteomes" id="UP000005239"/>
    </source>
</evidence>
<dbReference type="InterPro" id="IPR003587">
    <property type="entry name" value="Hint_dom_N"/>
</dbReference>
<dbReference type="AlphaFoldDB" id="A0A2A6BZL6"/>